<organism evidence="19 20">
    <name type="scientific">Parthenolecanium corni</name>
    <dbReference type="NCBI Taxonomy" id="536013"/>
    <lineage>
        <taxon>Eukaryota</taxon>
        <taxon>Metazoa</taxon>
        <taxon>Ecdysozoa</taxon>
        <taxon>Arthropoda</taxon>
        <taxon>Hexapoda</taxon>
        <taxon>Insecta</taxon>
        <taxon>Pterygota</taxon>
        <taxon>Neoptera</taxon>
        <taxon>Paraneoptera</taxon>
        <taxon>Hemiptera</taxon>
        <taxon>Sternorrhyncha</taxon>
        <taxon>Coccoidea</taxon>
        <taxon>Coccidae</taxon>
        <taxon>Parthenolecanium</taxon>
    </lineage>
</organism>
<evidence type="ECO:0000256" key="8">
    <source>
        <dbReference type="ARBA" id="ARBA00022723"/>
    </source>
</evidence>
<keyword evidence="10" id="KW-0862">Zinc</keyword>
<dbReference type="GO" id="GO:0005615">
    <property type="term" value="C:extracellular space"/>
    <property type="evidence" value="ECO:0007669"/>
    <property type="project" value="TreeGrafter"/>
</dbReference>
<evidence type="ECO:0000259" key="18">
    <source>
        <dbReference type="Pfam" id="PF17900"/>
    </source>
</evidence>
<evidence type="ECO:0000313" key="20">
    <source>
        <dbReference type="Proteomes" id="UP001367676"/>
    </source>
</evidence>
<dbReference type="GO" id="GO:0006508">
    <property type="term" value="P:proteolysis"/>
    <property type="evidence" value="ECO:0007669"/>
    <property type="project" value="UniProtKB-KW"/>
</dbReference>
<comment type="subcellular location">
    <subcellularLocation>
        <location evidence="3">Cell membrane</location>
        <topology evidence="3">Lipid-anchor</topology>
        <topology evidence="3">GPI-anchor</topology>
    </subcellularLocation>
    <subcellularLocation>
        <location evidence="2">Membrane</location>
        <topology evidence="2">Single-pass type II membrane protein</topology>
    </subcellularLocation>
</comment>
<accession>A0AAN9Y415</accession>
<protein>
    <recommendedName>
        <fullName evidence="21">Aminopeptidase N</fullName>
    </recommendedName>
</protein>
<dbReference type="InterPro" id="IPR014782">
    <property type="entry name" value="Peptidase_M1_dom"/>
</dbReference>
<keyword evidence="11" id="KW-0735">Signal-anchor</keyword>
<dbReference type="GO" id="GO:0098552">
    <property type="term" value="C:side of membrane"/>
    <property type="evidence" value="ECO:0007669"/>
    <property type="project" value="UniProtKB-KW"/>
</dbReference>
<evidence type="ECO:0000259" key="17">
    <source>
        <dbReference type="Pfam" id="PF01433"/>
    </source>
</evidence>
<dbReference type="GO" id="GO:0005886">
    <property type="term" value="C:plasma membrane"/>
    <property type="evidence" value="ECO:0007669"/>
    <property type="project" value="UniProtKB-SubCell"/>
</dbReference>
<gene>
    <name evidence="19" type="ORF">V9T40_005216</name>
</gene>
<dbReference type="FunFam" id="2.60.40.1730:FF:000001">
    <property type="entry name" value="Leucyl-cystinyl aminopeptidase"/>
    <property type="match status" value="1"/>
</dbReference>
<dbReference type="InterPro" id="IPR001930">
    <property type="entry name" value="Peptidase_M1"/>
</dbReference>
<dbReference type="GO" id="GO:0043171">
    <property type="term" value="P:peptide catabolic process"/>
    <property type="evidence" value="ECO:0007669"/>
    <property type="project" value="TreeGrafter"/>
</dbReference>
<dbReference type="Proteomes" id="UP001367676">
    <property type="component" value="Unassembled WGS sequence"/>
</dbReference>
<sequence>MISVSVLSNENVKKKTIIMFAILDYIFLLLFILCPNVEAQEGDSWDLPKNLKPVKYALTLITFLEKDNLNFSGDITIEMNCVTETDQIVLHAKDLTIGPPDVLVKMVTADKGEADLKVASHGYGKENDFYIIKMGVKLVPRVVYRVYIKFKGDLSESLNGYYYVSYEEGELTKYTTSTWFEPIGARSAFPCMDEPALKATFTISMGHAPNLIAVSNMPKADSQTLAIDGRTDSWVLDIFEESKLMSTYLVAFTLGEYEFVKVPADGLSFEIGIWIRKKYLQQIELAMKTVVGALKFYKNYFKVNYALKKLDLVAVLDQSRGGMESYGMITLSQFFNTSDMLEESRNIFQPCTPLKSSYKYNSMMNSS</sequence>
<evidence type="ECO:0008006" key="21">
    <source>
        <dbReference type="Google" id="ProtNLM"/>
    </source>
</evidence>
<evidence type="ECO:0000256" key="7">
    <source>
        <dbReference type="ARBA" id="ARBA00022692"/>
    </source>
</evidence>
<dbReference type="GO" id="GO:0070006">
    <property type="term" value="F:metalloaminopeptidase activity"/>
    <property type="evidence" value="ECO:0007669"/>
    <property type="project" value="TreeGrafter"/>
</dbReference>
<evidence type="ECO:0000256" key="15">
    <source>
        <dbReference type="ARBA" id="ARBA00023180"/>
    </source>
</evidence>
<proteinExistence type="inferred from homology"/>
<evidence type="ECO:0000256" key="4">
    <source>
        <dbReference type="ARBA" id="ARBA00010136"/>
    </source>
</evidence>
<evidence type="ECO:0000313" key="19">
    <source>
        <dbReference type="EMBL" id="KAK7584253.1"/>
    </source>
</evidence>
<dbReference type="InterPro" id="IPR042097">
    <property type="entry name" value="Aminopeptidase_N-like_N_sf"/>
</dbReference>
<feature type="domain" description="Peptidase M1 membrane alanine aminopeptidase" evidence="17">
    <location>
        <begin position="286"/>
        <end position="333"/>
    </location>
</feature>
<evidence type="ECO:0000256" key="14">
    <source>
        <dbReference type="ARBA" id="ARBA00023136"/>
    </source>
</evidence>
<evidence type="ECO:0000256" key="1">
    <source>
        <dbReference type="ARBA" id="ARBA00001947"/>
    </source>
</evidence>
<dbReference type="Pfam" id="PF17900">
    <property type="entry name" value="Peptidase_M1_N"/>
    <property type="match status" value="1"/>
</dbReference>
<keyword evidence="16" id="KW-0449">Lipoprotein</keyword>
<dbReference type="AlphaFoldDB" id="A0AAN9Y415"/>
<dbReference type="GO" id="GO:0008270">
    <property type="term" value="F:zinc ion binding"/>
    <property type="evidence" value="ECO:0007669"/>
    <property type="project" value="InterPro"/>
</dbReference>
<evidence type="ECO:0000256" key="3">
    <source>
        <dbReference type="ARBA" id="ARBA00004609"/>
    </source>
</evidence>
<dbReference type="PANTHER" id="PTHR11533:SF294">
    <property type="entry name" value="THYROTROPIN-RELEASING HORMONE-DEGRADING ECTOENZYME"/>
    <property type="match status" value="1"/>
</dbReference>
<keyword evidence="9" id="KW-0378">Hydrolase</keyword>
<keyword evidence="12" id="KW-1133">Transmembrane helix</keyword>
<keyword evidence="15" id="KW-0325">Glycoprotein</keyword>
<keyword evidence="14" id="KW-0472">Membrane</keyword>
<dbReference type="GO" id="GO:0042277">
    <property type="term" value="F:peptide binding"/>
    <property type="evidence" value="ECO:0007669"/>
    <property type="project" value="TreeGrafter"/>
</dbReference>
<reference evidence="19 20" key="1">
    <citation type="submission" date="2024-03" db="EMBL/GenBank/DDBJ databases">
        <title>Adaptation during the transition from Ophiocordyceps entomopathogen to insect associate is accompanied by gene loss and intensified selection.</title>
        <authorList>
            <person name="Ward C.M."/>
            <person name="Onetto C.A."/>
            <person name="Borneman A.R."/>
        </authorList>
    </citation>
    <scope>NUCLEOTIDE SEQUENCE [LARGE SCALE GENOMIC DNA]</scope>
    <source>
        <strain evidence="19">AWRI1</strain>
        <tissue evidence="19">Single Adult Female</tissue>
    </source>
</reference>
<evidence type="ECO:0000256" key="2">
    <source>
        <dbReference type="ARBA" id="ARBA00004606"/>
    </source>
</evidence>
<dbReference type="SUPFAM" id="SSF55486">
    <property type="entry name" value="Metalloproteases ('zincins'), catalytic domain"/>
    <property type="match status" value="1"/>
</dbReference>
<comment type="similarity">
    <text evidence="4">Belongs to the peptidase M1 family.</text>
</comment>
<comment type="caution">
    <text evidence="19">The sequence shown here is derived from an EMBL/GenBank/DDBJ whole genome shotgun (WGS) entry which is preliminary data.</text>
</comment>
<dbReference type="Gene3D" id="3.30.2010.30">
    <property type="match status" value="1"/>
</dbReference>
<evidence type="ECO:0000256" key="6">
    <source>
        <dbReference type="ARBA" id="ARBA00022670"/>
    </source>
</evidence>
<evidence type="ECO:0000256" key="10">
    <source>
        <dbReference type="ARBA" id="ARBA00022833"/>
    </source>
</evidence>
<evidence type="ECO:0000256" key="5">
    <source>
        <dbReference type="ARBA" id="ARBA00022622"/>
    </source>
</evidence>
<keyword evidence="7" id="KW-0812">Transmembrane</keyword>
<dbReference type="SUPFAM" id="SSF63737">
    <property type="entry name" value="Leukotriene A4 hydrolase N-terminal domain"/>
    <property type="match status" value="1"/>
</dbReference>
<dbReference type="Gene3D" id="2.60.40.1730">
    <property type="entry name" value="tricorn interacting facor f3 domain"/>
    <property type="match status" value="1"/>
</dbReference>
<dbReference type="PRINTS" id="PR00756">
    <property type="entry name" value="ALADIPTASE"/>
</dbReference>
<dbReference type="EMBL" id="JBBCAQ010000032">
    <property type="protein sequence ID" value="KAK7584253.1"/>
    <property type="molecule type" value="Genomic_DNA"/>
</dbReference>
<dbReference type="GO" id="GO:0005737">
    <property type="term" value="C:cytoplasm"/>
    <property type="evidence" value="ECO:0007669"/>
    <property type="project" value="TreeGrafter"/>
</dbReference>
<keyword evidence="13" id="KW-0482">Metalloprotease</keyword>
<evidence type="ECO:0000256" key="13">
    <source>
        <dbReference type="ARBA" id="ARBA00023049"/>
    </source>
</evidence>
<keyword evidence="8" id="KW-0479">Metal-binding</keyword>
<feature type="domain" description="Aminopeptidase N-like N-terminal" evidence="18">
    <location>
        <begin position="52"/>
        <end position="249"/>
    </location>
</feature>
<keyword evidence="6" id="KW-0645">Protease</keyword>
<comment type="cofactor">
    <cofactor evidence="1">
        <name>Zn(2+)</name>
        <dbReference type="ChEBI" id="CHEBI:29105"/>
    </cofactor>
</comment>
<evidence type="ECO:0000256" key="11">
    <source>
        <dbReference type="ARBA" id="ARBA00022968"/>
    </source>
</evidence>
<name>A0AAN9Y415_9HEMI</name>
<dbReference type="PANTHER" id="PTHR11533">
    <property type="entry name" value="PROTEASE M1 ZINC METALLOPROTEASE"/>
    <property type="match status" value="1"/>
</dbReference>
<dbReference type="InterPro" id="IPR045357">
    <property type="entry name" value="Aminopeptidase_N-like_N"/>
</dbReference>
<dbReference type="InterPro" id="IPR050344">
    <property type="entry name" value="Peptidase_M1_aminopeptidases"/>
</dbReference>
<evidence type="ECO:0000256" key="12">
    <source>
        <dbReference type="ARBA" id="ARBA00022989"/>
    </source>
</evidence>
<keyword evidence="20" id="KW-1185">Reference proteome</keyword>
<dbReference type="Pfam" id="PF01433">
    <property type="entry name" value="Peptidase_M1"/>
    <property type="match status" value="1"/>
</dbReference>
<keyword evidence="5" id="KW-0336">GPI-anchor</keyword>
<evidence type="ECO:0000256" key="16">
    <source>
        <dbReference type="ARBA" id="ARBA00023288"/>
    </source>
</evidence>
<evidence type="ECO:0000256" key="9">
    <source>
        <dbReference type="ARBA" id="ARBA00022801"/>
    </source>
</evidence>